<dbReference type="NCBIfam" id="TIGR01909">
    <property type="entry name" value="C_GCAxxG_C_C"/>
    <property type="match status" value="1"/>
</dbReference>
<dbReference type="AlphaFoldDB" id="A0A7C1GR63"/>
<accession>A0A7C1GR63</accession>
<dbReference type="Pfam" id="PF09719">
    <property type="entry name" value="C_GCAxxG_C_C"/>
    <property type="match status" value="1"/>
</dbReference>
<proteinExistence type="predicted"/>
<sequence>MLEDAVGKQYSRSDIERNCAEAMIYGANDEYKLDLPEEAFYTMGAFGGGMRIKSICGAVTGSLAVIGILFNSEVYAKQERMKRIAEEFLEKFEKRYGHLECSVLRDKYRDPVIGCETTVRMAAELLERLIEKYSGEITYGEK</sequence>
<organism evidence="1">
    <name type="scientific">Mesotoga infera</name>
    <dbReference type="NCBI Taxonomy" id="1236046"/>
    <lineage>
        <taxon>Bacteria</taxon>
        <taxon>Thermotogati</taxon>
        <taxon>Thermotogota</taxon>
        <taxon>Thermotogae</taxon>
        <taxon>Kosmotogales</taxon>
        <taxon>Kosmotogaceae</taxon>
        <taxon>Mesotoga</taxon>
    </lineage>
</organism>
<reference evidence="1" key="1">
    <citation type="journal article" date="2020" name="mSystems">
        <title>Genome- and Community-Level Interaction Insights into Carbon Utilization and Element Cycling Functions of Hydrothermarchaeota in Hydrothermal Sediment.</title>
        <authorList>
            <person name="Zhou Z."/>
            <person name="Liu Y."/>
            <person name="Xu W."/>
            <person name="Pan J."/>
            <person name="Luo Z.H."/>
            <person name="Li M."/>
        </authorList>
    </citation>
    <scope>NUCLEOTIDE SEQUENCE [LARGE SCALE GENOMIC DNA]</scope>
    <source>
        <strain evidence="1">SpSt-1179</strain>
    </source>
</reference>
<gene>
    <name evidence="1" type="ORF">ENN47_10360</name>
</gene>
<evidence type="ECO:0000313" key="1">
    <source>
        <dbReference type="EMBL" id="HDP78562.1"/>
    </source>
</evidence>
<dbReference type="Proteomes" id="UP000886198">
    <property type="component" value="Unassembled WGS sequence"/>
</dbReference>
<protein>
    <submittedName>
        <fullName evidence="1">C_GCAxxG_C_C family protein</fullName>
    </submittedName>
</protein>
<comment type="caution">
    <text evidence="1">The sequence shown here is derived from an EMBL/GenBank/DDBJ whole genome shotgun (WGS) entry which is preliminary data.</text>
</comment>
<dbReference type="EMBL" id="DSBT01000320">
    <property type="protein sequence ID" value="HDP78562.1"/>
    <property type="molecule type" value="Genomic_DNA"/>
</dbReference>
<dbReference type="InterPro" id="IPR010181">
    <property type="entry name" value="CGCAxxGCC_motif"/>
</dbReference>
<name>A0A7C1GR63_9BACT</name>